<proteinExistence type="predicted"/>
<reference evidence="1" key="1">
    <citation type="submission" date="2013-08" db="EMBL/GenBank/DDBJ databases">
        <authorList>
            <person name="Mendez C."/>
            <person name="Richter M."/>
            <person name="Ferrer M."/>
            <person name="Sanchez J."/>
        </authorList>
    </citation>
    <scope>NUCLEOTIDE SEQUENCE</scope>
</reference>
<dbReference type="EMBL" id="AUZZ01010212">
    <property type="protein sequence ID" value="EQD30564.1"/>
    <property type="molecule type" value="Genomic_DNA"/>
</dbReference>
<evidence type="ECO:0000313" key="1">
    <source>
        <dbReference type="EMBL" id="EQD30564.1"/>
    </source>
</evidence>
<accession>T0ZPD8</accession>
<name>T0ZPD8_9ZZZZ</name>
<comment type="caution">
    <text evidence="1">The sequence shown here is derived from an EMBL/GenBank/DDBJ whole genome shotgun (WGS) entry which is preliminary data.</text>
</comment>
<sequence length="133" mass="15339">MVLKPAKMSRERIIIPKSHRSEALTVLHDLGVMQIEQLPDNVVAILNSNDDMDSRVISDYDQKFRSLESMLYKYEPKEKYRFSNASELIKKAESVKITERVVELTKEMSALSASTKEAKDTLNLLKKMPRTKH</sequence>
<gene>
    <name evidence="1" type="ORF">B2A_14082</name>
</gene>
<dbReference type="AlphaFoldDB" id="T0ZPD8"/>
<protein>
    <submittedName>
        <fullName evidence="1">V-type ATPase 116 kDa subunit</fullName>
    </submittedName>
</protein>
<organism evidence="1">
    <name type="scientific">mine drainage metagenome</name>
    <dbReference type="NCBI Taxonomy" id="410659"/>
    <lineage>
        <taxon>unclassified sequences</taxon>
        <taxon>metagenomes</taxon>
        <taxon>ecological metagenomes</taxon>
    </lineage>
</organism>
<feature type="non-terminal residue" evidence="1">
    <location>
        <position position="133"/>
    </location>
</feature>
<reference evidence="1" key="2">
    <citation type="journal article" date="2014" name="ISME J.">
        <title>Microbial stratification in low pH oxic and suboxic macroscopic growths along an acid mine drainage.</title>
        <authorList>
            <person name="Mendez-Garcia C."/>
            <person name="Mesa V."/>
            <person name="Sprenger R.R."/>
            <person name="Richter M."/>
            <person name="Diez M.S."/>
            <person name="Solano J."/>
            <person name="Bargiela R."/>
            <person name="Golyshina O.V."/>
            <person name="Manteca A."/>
            <person name="Ramos J.L."/>
            <person name="Gallego J.R."/>
            <person name="Llorente I."/>
            <person name="Martins Dos Santos V.A."/>
            <person name="Jensen O.N."/>
            <person name="Pelaez A.I."/>
            <person name="Sanchez J."/>
            <person name="Ferrer M."/>
        </authorList>
    </citation>
    <scope>NUCLEOTIDE SEQUENCE</scope>
</reference>